<evidence type="ECO:0000313" key="3">
    <source>
        <dbReference type="Proteomes" id="UP000017391"/>
    </source>
</evidence>
<feature type="compositionally biased region" description="Basic and acidic residues" evidence="1">
    <location>
        <begin position="148"/>
        <end position="157"/>
    </location>
</feature>
<dbReference type="EMBL" id="AYIP01000011">
    <property type="protein sequence ID" value="ESM31186.1"/>
    <property type="molecule type" value="Genomic_DNA"/>
</dbReference>
<proteinExistence type="predicted"/>
<feature type="region of interest" description="Disordered" evidence="1">
    <location>
        <begin position="148"/>
        <end position="172"/>
    </location>
</feature>
<evidence type="ECO:0008006" key="4">
    <source>
        <dbReference type="Google" id="ProtNLM"/>
    </source>
</evidence>
<sequence>MAKPDWEAIETAYRAGSLSIRAIADKHGVSDTAIRKRATQNGWQRDLTGQVQKATRQKLVRKEVRNDGSREHVRTDEEIVNEAADEAAAVVLEHRVDLARWRRIAGKLGDFLDDVEFTEDNHASLSRSLVAGVDAQIKVIKAEREAYNIDTGDKNNDTDSISDLMDSLSQGA</sequence>
<dbReference type="AlphaFoldDB" id="A0ABC9U966"/>
<gene>
    <name evidence="2" type="ORF">L402_03488</name>
</gene>
<dbReference type="Proteomes" id="UP000017391">
    <property type="component" value="Unassembled WGS sequence"/>
</dbReference>
<reference evidence="3" key="1">
    <citation type="submission" date="2013-09" db="EMBL/GenBank/DDBJ databases">
        <title>The Genome Sequence of Enterobacter cloacae BWH 31.</title>
        <authorList>
            <consortium name="The Broad Institute Genomics Platform"/>
            <consortium name="The Broad Institute Genome Sequencing Center for Infectious Disease"/>
            <person name="Murphy C."/>
            <person name="Cosimi L."/>
            <person name="Cerqueira G."/>
            <person name="Feldgarden M."/>
            <person name="Hung D."/>
            <person name="Onderdonk A.B."/>
            <person name="Ferraro M.J."/>
            <person name="Hooper D."/>
            <person name="Dekker J."/>
            <person name="O'Brien T."/>
            <person name="Huang S."/>
            <person name="Quan V."/>
            <person name="Ernst C."/>
            <person name="Delaney M."/>
            <person name="DuBois A."/>
            <person name="Young S.K."/>
            <person name="Zeng Q."/>
            <person name="Gargeya S."/>
            <person name="Fitzgerald M."/>
            <person name="Abouelleil A."/>
            <person name="Alvarado L."/>
            <person name="Berlin A.M."/>
            <person name="Chapman S.B."/>
            <person name="Gainer-Dewar J."/>
            <person name="Goldberg J."/>
            <person name="Gnerre S."/>
            <person name="Griggs A."/>
            <person name="Gujja S."/>
            <person name="Hansen M."/>
            <person name="Howarth C."/>
            <person name="Imamovic A."/>
            <person name="Ireland A."/>
            <person name="Larimer J."/>
            <person name="McCowan C."/>
            <person name="Murphy C."/>
            <person name="Pearson M."/>
            <person name="Poon T.W."/>
            <person name="Priest M."/>
            <person name="Roberts A."/>
            <person name="Saif S."/>
            <person name="Shea T."/>
            <person name="Sykes S."/>
            <person name="Wortman J."/>
            <person name="Nusbaum C."/>
            <person name="Birren B."/>
        </authorList>
    </citation>
    <scope>NUCLEOTIDE SEQUENCE [LARGE SCALE GENOMIC DNA]</scope>
    <source>
        <strain evidence="3">BWH 31</strain>
    </source>
</reference>
<evidence type="ECO:0000313" key="2">
    <source>
        <dbReference type="EMBL" id="ESM31186.1"/>
    </source>
</evidence>
<organism evidence="2 3">
    <name type="scientific">Enterobacter asburiae</name>
    <dbReference type="NCBI Taxonomy" id="61645"/>
    <lineage>
        <taxon>Bacteria</taxon>
        <taxon>Pseudomonadati</taxon>
        <taxon>Pseudomonadota</taxon>
        <taxon>Gammaproteobacteria</taxon>
        <taxon>Enterobacterales</taxon>
        <taxon>Enterobacteriaceae</taxon>
        <taxon>Enterobacter</taxon>
        <taxon>Enterobacter cloacae complex</taxon>
    </lineage>
</organism>
<protein>
    <recommendedName>
        <fullName evidence="4">Phage terminase small subunit</fullName>
    </recommendedName>
</protein>
<name>A0ABC9U966_ENTAS</name>
<dbReference type="RefSeq" id="WP_023311429.1">
    <property type="nucleotide sequence ID" value="NZ_CP034336.1"/>
</dbReference>
<accession>A0ABC9U966</accession>
<evidence type="ECO:0000256" key="1">
    <source>
        <dbReference type="SAM" id="MobiDB-lite"/>
    </source>
</evidence>
<comment type="caution">
    <text evidence="2">The sequence shown here is derived from an EMBL/GenBank/DDBJ whole genome shotgun (WGS) entry which is preliminary data.</text>
</comment>